<protein>
    <submittedName>
        <fullName evidence="3">Uncharacterized protein</fullName>
    </submittedName>
</protein>
<keyword evidence="1" id="KW-0175">Coiled coil</keyword>
<evidence type="ECO:0000256" key="2">
    <source>
        <dbReference type="SAM" id="MobiDB-lite"/>
    </source>
</evidence>
<name>A0AAJ0FVS9_9HYPO</name>
<feature type="region of interest" description="Disordered" evidence="2">
    <location>
        <begin position="885"/>
        <end position="919"/>
    </location>
</feature>
<feature type="coiled-coil region" evidence="1">
    <location>
        <begin position="363"/>
        <end position="397"/>
    </location>
</feature>
<proteinExistence type="predicted"/>
<feature type="region of interest" description="Disordered" evidence="2">
    <location>
        <begin position="815"/>
        <end position="863"/>
    </location>
</feature>
<feature type="region of interest" description="Disordered" evidence="2">
    <location>
        <begin position="1"/>
        <end position="70"/>
    </location>
</feature>
<dbReference type="Proteomes" id="UP001251528">
    <property type="component" value="Unassembled WGS sequence"/>
</dbReference>
<feature type="coiled-coil region" evidence="1">
    <location>
        <begin position="676"/>
        <end position="734"/>
    </location>
</feature>
<evidence type="ECO:0000313" key="4">
    <source>
        <dbReference type="Proteomes" id="UP001251528"/>
    </source>
</evidence>
<evidence type="ECO:0000313" key="3">
    <source>
        <dbReference type="EMBL" id="KAK2590775.1"/>
    </source>
</evidence>
<sequence length="1070" mass="120038">MTPRPPRIGQDKAPFLPQPSPDTMDEDPGAGSAAAFNWMPSVTQRSSMAGVVPTQPAKTAVNGKRSMPSRMIPTLSSPMTGSHEQLGLLTTHLSKVGSEEVRRVVNCNVRRSQDESRPSSVSTCGDLEGPHRITPQKTRNLSIDELQRDRLQQEQPFGPSGCSQPYRHHSRSRTSNISVRRASAHKQYPKVDPERKMLLMHQVARYWNECFELADEEKAQVKADIDQLHNDLRGQQQKLQEAHQDLDKERSMRYEMQQSLKGIEEKNSQTCQEKRELAEKVGVLKNELDTSKERVAALDAKSQSFRMKLNETIAEQQRLFRKAKEFYNRTIREVSEENKARKTESEAIEAALADSLEKRQQMKLCLEKLQSGLEQQLKEKEDEISQLKEKSFAQEQALLSEKKISEQLRSQVDAGMAAHSTAMKELASSVELLHDSIATKVLNQPQDHEMAKHFYDNLQNFKELAKHFAADVSARSDVGSLMQSLQETISAEITPALCSIHDCQKHTNETLAGIANGCLTELGFVRAGLGRLAQQQVGMSETVAENHNSATTVIETIGDDLRKTQEVCGNIGHTLESWAKEERHLMSEERSSWKKNTVLLLVQRSERIDALERKFDAVIQSYVSKFDLLNDSLATKNEAKQMIQHAMDEFRHVLDHGLSQEKAKAEHDSKQTQFTLNNVEVQISTIIDQLKRVEAQKPYPMGPDDRDKDIAKATSSLQQKIHELEAEAKVTEDLRNRWHSDIEMVNSMRSSLKTVQDMVPQIDRHNQEFSKIAGFGNILENTSRYMAQEHKWIKRYLRELTAGSTGIETSVIMTPPLTGTQQNQSSQRIKEHDGSEWGCHGLIPAHDSSAENNSTTPSQNGLLEATTKRVQVQSPLEAYSALSLSAPSVQQEQKRRRDPVKVRPILKSNASSSSQESTGWELCNEAETELGPIQERKRATSVLSSASQKIIHEISSGFITEKTNENISDLPRVTDFEPHPGAPDGASIPQMREVGNQQDKEGPESKRVKLSDESITTKLMAEKGIEIRPKSSGFGKAKHIRKGMDHLALGYGRRDDGGLYAAATLRSQTG</sequence>
<feature type="compositionally biased region" description="Polar residues" evidence="2">
    <location>
        <begin position="908"/>
        <end position="918"/>
    </location>
</feature>
<organism evidence="3 4">
    <name type="scientific">Conoideocrella luteorostrata</name>
    <dbReference type="NCBI Taxonomy" id="1105319"/>
    <lineage>
        <taxon>Eukaryota</taxon>
        <taxon>Fungi</taxon>
        <taxon>Dikarya</taxon>
        <taxon>Ascomycota</taxon>
        <taxon>Pezizomycotina</taxon>
        <taxon>Sordariomycetes</taxon>
        <taxon>Hypocreomycetidae</taxon>
        <taxon>Hypocreales</taxon>
        <taxon>Clavicipitaceae</taxon>
        <taxon>Conoideocrella</taxon>
    </lineage>
</organism>
<comment type="caution">
    <text evidence="3">The sequence shown here is derived from an EMBL/GenBank/DDBJ whole genome shotgun (WGS) entry which is preliminary data.</text>
</comment>
<gene>
    <name evidence="3" type="ORF">QQS21_011545</name>
</gene>
<accession>A0AAJ0FVS9</accession>
<feature type="compositionally biased region" description="Polar residues" evidence="2">
    <location>
        <begin position="850"/>
        <end position="861"/>
    </location>
</feature>
<dbReference type="EMBL" id="JASWJB010000398">
    <property type="protein sequence ID" value="KAK2590775.1"/>
    <property type="molecule type" value="Genomic_DNA"/>
</dbReference>
<feature type="compositionally biased region" description="Basic and acidic residues" evidence="2">
    <location>
        <begin position="892"/>
        <end position="901"/>
    </location>
</feature>
<evidence type="ECO:0000256" key="1">
    <source>
        <dbReference type="SAM" id="Coils"/>
    </source>
</evidence>
<feature type="compositionally biased region" description="Polar residues" evidence="2">
    <location>
        <begin position="815"/>
        <end position="827"/>
    </location>
</feature>
<feature type="coiled-coil region" evidence="1">
    <location>
        <begin position="211"/>
        <end position="294"/>
    </location>
</feature>
<dbReference type="AlphaFoldDB" id="A0AAJ0FVS9"/>
<feature type="region of interest" description="Disordered" evidence="2">
    <location>
        <begin position="112"/>
        <end position="134"/>
    </location>
</feature>
<reference evidence="3" key="1">
    <citation type="submission" date="2023-06" db="EMBL/GenBank/DDBJ databases">
        <title>Conoideocrella luteorostrata (Hypocreales: Clavicipitaceae), a potential biocontrol fungus for elongate hemlock scale in United States Christmas tree production areas.</title>
        <authorList>
            <person name="Barrett H."/>
            <person name="Lovett B."/>
            <person name="Macias A.M."/>
            <person name="Stajich J.E."/>
            <person name="Kasson M.T."/>
        </authorList>
    </citation>
    <scope>NUCLEOTIDE SEQUENCE</scope>
    <source>
        <strain evidence="3">ARSEF 14590</strain>
    </source>
</reference>
<feature type="region of interest" description="Disordered" evidence="2">
    <location>
        <begin position="154"/>
        <end position="188"/>
    </location>
</feature>
<keyword evidence="4" id="KW-1185">Reference proteome</keyword>